<dbReference type="Gene3D" id="1.20.920.10">
    <property type="entry name" value="Bromodomain-like"/>
    <property type="match status" value="1"/>
</dbReference>
<accession>A0A9W8H4L8</accession>
<organism evidence="5 6">
    <name type="scientific">Coemansia interrupta</name>
    <dbReference type="NCBI Taxonomy" id="1126814"/>
    <lineage>
        <taxon>Eukaryota</taxon>
        <taxon>Fungi</taxon>
        <taxon>Fungi incertae sedis</taxon>
        <taxon>Zoopagomycota</taxon>
        <taxon>Kickxellomycotina</taxon>
        <taxon>Kickxellomycetes</taxon>
        <taxon>Kickxellales</taxon>
        <taxon>Kickxellaceae</taxon>
        <taxon>Coemansia</taxon>
    </lineage>
</organism>
<dbReference type="SUPFAM" id="SSF47370">
    <property type="entry name" value="Bromodomain"/>
    <property type="match status" value="1"/>
</dbReference>
<dbReference type="Proteomes" id="UP001140172">
    <property type="component" value="Unassembled WGS sequence"/>
</dbReference>
<keyword evidence="6" id="KW-1185">Reference proteome</keyword>
<evidence type="ECO:0000313" key="5">
    <source>
        <dbReference type="EMBL" id="KAJ2777785.1"/>
    </source>
</evidence>
<feature type="compositionally biased region" description="Low complexity" evidence="3">
    <location>
        <begin position="216"/>
        <end position="227"/>
    </location>
</feature>
<comment type="caution">
    <text evidence="5">The sequence shown here is derived from an EMBL/GenBank/DDBJ whole genome shotgun (WGS) entry which is preliminary data.</text>
</comment>
<dbReference type="OrthoDB" id="21449at2759"/>
<feature type="compositionally biased region" description="Low complexity" evidence="3">
    <location>
        <begin position="36"/>
        <end position="60"/>
    </location>
</feature>
<feature type="compositionally biased region" description="Basic residues" evidence="3">
    <location>
        <begin position="244"/>
        <end position="256"/>
    </location>
</feature>
<dbReference type="GO" id="GO:0006325">
    <property type="term" value="P:chromatin organization"/>
    <property type="evidence" value="ECO:0007669"/>
    <property type="project" value="UniProtKB-ARBA"/>
</dbReference>
<dbReference type="PRINTS" id="PR00503">
    <property type="entry name" value="BROMODOMAIN"/>
</dbReference>
<feature type="compositionally biased region" description="Basic and acidic residues" evidence="3">
    <location>
        <begin position="21"/>
        <end position="35"/>
    </location>
</feature>
<feature type="compositionally biased region" description="Low complexity" evidence="3">
    <location>
        <begin position="99"/>
        <end position="113"/>
    </location>
</feature>
<feature type="domain" description="Bromo" evidence="4">
    <location>
        <begin position="298"/>
        <end position="368"/>
    </location>
</feature>
<dbReference type="Pfam" id="PF00439">
    <property type="entry name" value="Bromodomain"/>
    <property type="match status" value="1"/>
</dbReference>
<gene>
    <name evidence="5" type="ORF">GGI15_004400</name>
</gene>
<evidence type="ECO:0000256" key="3">
    <source>
        <dbReference type="SAM" id="MobiDB-lite"/>
    </source>
</evidence>
<feature type="compositionally biased region" description="Gly residues" evidence="3">
    <location>
        <begin position="205"/>
        <end position="215"/>
    </location>
</feature>
<evidence type="ECO:0000256" key="2">
    <source>
        <dbReference type="PROSITE-ProRule" id="PRU00035"/>
    </source>
</evidence>
<dbReference type="CDD" id="cd04369">
    <property type="entry name" value="Bromodomain"/>
    <property type="match status" value="1"/>
</dbReference>
<keyword evidence="1 2" id="KW-0103">Bromodomain</keyword>
<dbReference type="AlphaFoldDB" id="A0A9W8H4L8"/>
<feature type="compositionally biased region" description="Basic residues" evidence="3">
    <location>
        <begin position="169"/>
        <end position="181"/>
    </location>
</feature>
<dbReference type="InterPro" id="IPR036427">
    <property type="entry name" value="Bromodomain-like_sf"/>
</dbReference>
<dbReference type="EMBL" id="JANBUM010000390">
    <property type="protein sequence ID" value="KAJ2777785.1"/>
    <property type="molecule type" value="Genomic_DNA"/>
</dbReference>
<feature type="compositionally biased region" description="Low complexity" evidence="3">
    <location>
        <begin position="734"/>
        <end position="748"/>
    </location>
</feature>
<dbReference type="PANTHER" id="PTHR22881">
    <property type="entry name" value="BROMODOMAIN CONTAINING PROTEIN"/>
    <property type="match status" value="1"/>
</dbReference>
<reference evidence="5" key="1">
    <citation type="submission" date="2022-07" db="EMBL/GenBank/DDBJ databases">
        <title>Phylogenomic reconstructions and comparative analyses of Kickxellomycotina fungi.</title>
        <authorList>
            <person name="Reynolds N.K."/>
            <person name="Stajich J.E."/>
            <person name="Barry K."/>
            <person name="Grigoriev I.V."/>
            <person name="Crous P."/>
            <person name="Smith M.E."/>
        </authorList>
    </citation>
    <scope>NUCLEOTIDE SEQUENCE</scope>
    <source>
        <strain evidence="5">BCRC 34489</strain>
    </source>
</reference>
<feature type="region of interest" description="Disordered" evidence="3">
    <location>
        <begin position="724"/>
        <end position="764"/>
    </location>
</feature>
<dbReference type="InterPro" id="IPR051831">
    <property type="entry name" value="Bromodomain_contain_prot"/>
</dbReference>
<evidence type="ECO:0000259" key="4">
    <source>
        <dbReference type="PROSITE" id="PS50014"/>
    </source>
</evidence>
<dbReference type="SMART" id="SM00297">
    <property type="entry name" value="BROMO"/>
    <property type="match status" value="1"/>
</dbReference>
<feature type="region of interest" description="Disordered" evidence="3">
    <location>
        <begin position="1"/>
        <end position="276"/>
    </location>
</feature>
<dbReference type="PANTHER" id="PTHR22881:SF27">
    <property type="entry name" value="BROMODOMAIN CONTAINING 7_9"/>
    <property type="match status" value="1"/>
</dbReference>
<protein>
    <recommendedName>
        <fullName evidence="4">Bromo domain-containing protein</fullName>
    </recommendedName>
</protein>
<feature type="region of interest" description="Disordered" evidence="3">
    <location>
        <begin position="398"/>
        <end position="425"/>
    </location>
</feature>
<evidence type="ECO:0000313" key="6">
    <source>
        <dbReference type="Proteomes" id="UP001140172"/>
    </source>
</evidence>
<dbReference type="PROSITE" id="PS50014">
    <property type="entry name" value="BROMODOMAIN_2"/>
    <property type="match status" value="1"/>
</dbReference>
<name>A0A9W8H4L8_9FUNG</name>
<dbReference type="InterPro" id="IPR001487">
    <property type="entry name" value="Bromodomain"/>
</dbReference>
<proteinExistence type="predicted"/>
<evidence type="ECO:0000256" key="1">
    <source>
        <dbReference type="ARBA" id="ARBA00023117"/>
    </source>
</evidence>
<feature type="compositionally biased region" description="Basic and acidic residues" evidence="3">
    <location>
        <begin position="128"/>
        <end position="141"/>
    </location>
</feature>
<sequence>MFGLNGGADGPEEQRGSSSPDDGRRKRVRLSDGKEGLAMATATGSSASGMGLPSSSASPAVAGKAAGPKIKLSLKMGALRRQQQREQEQKPAAQPPAMQPSYDDAYADDGGYYYDDEDDGYDGGAAYGDEHVDIDGHDERAYAQPASGQSAGVTGGSVVRHNAGGAHTPRIKLRFSMKKKPSAPADGLGGGEPQSGAQAEWAAAGGRGVAAGGSSEGVAYSPSAASEAESDGTETANAGAMQGGRRRGRPCARGRRSSSVSSWRARDPTPMSLRLPVNPATTTVSLKKSLTRLIERIRKRDDYALFQEPVDAALVPGYLDVIQRPMDLGTIRQRVEADGYGSIYEFRADVMLVCENARVFNGVESFYAQKAGDLERYAVGAIERETAKLEARGIAEVAGRSAGRSRSHSRSTSPQPQDADGVAYDSAGRRFRRSTRIRYRGDSAAADTPTSMSGGVTAAGTVDIFRWTDESKKKYKRASSGPKRMTEGLVRVKVLADGSVDPAGFEEDIALVAYDRGMLLLPGGQLGPCARAAEGRDVAGFGLQPVHGDALGLAYWRSVGEFIDGAGEHVARYASAVMGHLTQGAYHVAGRTVAEMAGGTVDAPEDDGDSAVDVPGLVRWLDTRAARDRLYAERVDAMTRRIALSEFSAGTHDGGPQARMSGVQKDEAFRRTSQQIRRMSELGGAAADAERRVVVAEEIRGGIGGLAEQMCLALTGNCQPSALIPGLPPPPRPAEAAGRQAAAARAGPVPRPPMRSASTPSLPR</sequence>